<dbReference type="GO" id="GO:0005851">
    <property type="term" value="C:eukaryotic translation initiation factor 2B complex"/>
    <property type="evidence" value="ECO:0007669"/>
    <property type="project" value="EnsemblFungi"/>
</dbReference>
<comment type="subcellular location">
    <subcellularLocation>
        <location evidence="1">Cytoplasm</location>
        <location evidence="1">Cytosol</location>
    </subcellularLocation>
</comment>
<dbReference type="EMBL" id="CBTN010000005">
    <property type="protein sequence ID" value="CDH50026.1"/>
    <property type="molecule type" value="Genomic_DNA"/>
</dbReference>
<gene>
    <name evidence="10" type="ORF">LCOR_01748.1</name>
</gene>
<keyword evidence="5" id="KW-0648">Protein biosynthesis</keyword>
<organism evidence="10 11">
    <name type="scientific">Lichtheimia corymbifera JMRC:FSU:9682</name>
    <dbReference type="NCBI Taxonomy" id="1263082"/>
    <lineage>
        <taxon>Eukaryota</taxon>
        <taxon>Fungi</taxon>
        <taxon>Fungi incertae sedis</taxon>
        <taxon>Mucoromycota</taxon>
        <taxon>Mucoromycotina</taxon>
        <taxon>Mucoromycetes</taxon>
        <taxon>Mucorales</taxon>
        <taxon>Lichtheimiaceae</taxon>
        <taxon>Lichtheimia</taxon>
    </lineage>
</organism>
<dbReference type="GO" id="GO:1903833">
    <property type="term" value="P:positive regulation of cellular response to amino acid starvation"/>
    <property type="evidence" value="ECO:0007669"/>
    <property type="project" value="EnsemblFungi"/>
</dbReference>
<keyword evidence="4" id="KW-0396">Initiation factor</keyword>
<proteinExistence type="inferred from homology"/>
<dbReference type="GO" id="GO:0003743">
    <property type="term" value="F:translation initiation factor activity"/>
    <property type="evidence" value="ECO:0007669"/>
    <property type="project" value="UniProtKB-KW"/>
</dbReference>
<evidence type="ECO:0000256" key="6">
    <source>
        <dbReference type="ARBA" id="ARBA00044208"/>
    </source>
</evidence>
<dbReference type="InterPro" id="IPR042528">
    <property type="entry name" value="elF-2B_alpha_N"/>
</dbReference>
<sequence length="359" mass="39808">MSHSSTELVSSSSSSHHFMVAMQDESKLDCSEVIDLYQTFLQDPDLSTPVAVFKALTDFCRSNTAPTMSEFMVTLERAAQSIRDESKESAPRMQNQQHKATIAALAGVDLFMRFVTRHSHDFSRSSEIRSFDEFKEKLLHRAGLILEKAFSARLRAAEVGAHFVQDNSIVLVHAYSRVVMSVLQHAANVQHKRFKVYVTEGRPNSDGLQAVEYLREAGIPCRAVLDSAVGYIMDKVDMVFVGAEGVVENGGVINKIGTYQIALVANALSKPVYAVAESYKFVRVYPLNQYDLPSALPEIVSFTSRRKSFSSTQADSTDQLEGSNPLVDYTPPQYFTLLLTDLGVLTPSGVSDELIKLYL</sequence>
<comment type="similarity">
    <text evidence="2 9">Belongs to the eIF-2B alpha/beta/delta subunits family.</text>
</comment>
<dbReference type="Gene3D" id="1.20.120.1070">
    <property type="entry name" value="Translation initiation factor eIF-2B, N-terminal domain"/>
    <property type="match status" value="1"/>
</dbReference>
<dbReference type="GO" id="GO:0002183">
    <property type="term" value="P:cytoplasmic translational initiation"/>
    <property type="evidence" value="ECO:0007669"/>
    <property type="project" value="EnsemblFungi"/>
</dbReference>
<keyword evidence="11" id="KW-1185">Reference proteome</keyword>
<evidence type="ECO:0000256" key="1">
    <source>
        <dbReference type="ARBA" id="ARBA00004514"/>
    </source>
</evidence>
<evidence type="ECO:0000256" key="5">
    <source>
        <dbReference type="ARBA" id="ARBA00022917"/>
    </source>
</evidence>
<evidence type="ECO:0000256" key="8">
    <source>
        <dbReference type="ARBA" id="ARBA00046432"/>
    </source>
</evidence>
<dbReference type="InterPro" id="IPR042529">
    <property type="entry name" value="IF_2B-like_C"/>
</dbReference>
<dbReference type="OrthoDB" id="10249309at2759"/>
<dbReference type="PANTHER" id="PTHR45860:SF1">
    <property type="entry name" value="TRANSLATION INITIATION FACTOR EIF-2B SUBUNIT ALPHA"/>
    <property type="match status" value="1"/>
</dbReference>
<reference evidence="10" key="1">
    <citation type="submission" date="2013-08" db="EMBL/GenBank/DDBJ databases">
        <title>Gene expansion shapes genome architecture in the human pathogen Lichtheimia corymbifera: an evolutionary genomics analysis in the ancient terrestrial Mucorales (Mucoromycotina).</title>
        <authorList>
            <person name="Schwartze V.U."/>
            <person name="Winter S."/>
            <person name="Shelest E."/>
            <person name="Marcet-Houben M."/>
            <person name="Horn F."/>
            <person name="Wehner S."/>
            <person name="Hoffmann K."/>
            <person name="Riege K."/>
            <person name="Sammeth M."/>
            <person name="Nowrousian M."/>
            <person name="Valiante V."/>
            <person name="Linde J."/>
            <person name="Jacobsen I.D."/>
            <person name="Marz M."/>
            <person name="Brakhage A.A."/>
            <person name="Gabaldon T."/>
            <person name="Bocker S."/>
            <person name="Voigt K."/>
        </authorList>
    </citation>
    <scope>NUCLEOTIDE SEQUENCE [LARGE SCALE GENOMIC DNA]</scope>
    <source>
        <strain evidence="10">FSU 9682</strain>
    </source>
</reference>
<dbReference type="InterPro" id="IPR051501">
    <property type="entry name" value="eIF2B_alpha/beta/delta"/>
</dbReference>
<dbReference type="VEuPathDB" id="FungiDB:LCOR_01748.1"/>
<dbReference type="GO" id="GO:1900036">
    <property type="term" value="P:positive regulation of cellular response to heat"/>
    <property type="evidence" value="ECO:0007669"/>
    <property type="project" value="EnsemblFungi"/>
</dbReference>
<keyword evidence="3" id="KW-0963">Cytoplasm</keyword>
<dbReference type="STRING" id="1263082.A0A068RM78"/>
<name>A0A068RM78_9FUNG</name>
<dbReference type="Proteomes" id="UP000027586">
    <property type="component" value="Unassembled WGS sequence"/>
</dbReference>
<evidence type="ECO:0000256" key="9">
    <source>
        <dbReference type="RuleBase" id="RU003814"/>
    </source>
</evidence>
<dbReference type="Pfam" id="PF01008">
    <property type="entry name" value="IF-2B"/>
    <property type="match status" value="1"/>
</dbReference>
<dbReference type="GO" id="GO:0045948">
    <property type="term" value="P:positive regulation of translational initiation"/>
    <property type="evidence" value="ECO:0007669"/>
    <property type="project" value="EnsemblFungi"/>
</dbReference>
<dbReference type="PANTHER" id="PTHR45860">
    <property type="entry name" value="TRANSLATION INITIATION FACTOR EIF-2B SUBUNIT ALPHA"/>
    <property type="match status" value="1"/>
</dbReference>
<evidence type="ECO:0000313" key="11">
    <source>
        <dbReference type="Proteomes" id="UP000027586"/>
    </source>
</evidence>
<dbReference type="GO" id="GO:0005085">
    <property type="term" value="F:guanyl-nucleotide exchange factor activity"/>
    <property type="evidence" value="ECO:0007669"/>
    <property type="project" value="EnsemblFungi"/>
</dbReference>
<evidence type="ECO:0000256" key="4">
    <source>
        <dbReference type="ARBA" id="ARBA00022540"/>
    </source>
</evidence>
<protein>
    <recommendedName>
        <fullName evidence="6">Translation initiation factor eIF2B subunit alpha</fullName>
    </recommendedName>
    <alternativeName>
        <fullName evidence="7">eIF2B GDP-GTP exchange factor subunit alpha</fullName>
    </alternativeName>
</protein>
<dbReference type="AlphaFoldDB" id="A0A068RM78"/>
<dbReference type="GO" id="GO:1904262">
    <property type="term" value="P:negative regulation of TORC1 signaling"/>
    <property type="evidence" value="ECO:0007669"/>
    <property type="project" value="EnsemblFungi"/>
</dbReference>
<dbReference type="GO" id="GO:0005829">
    <property type="term" value="C:cytosol"/>
    <property type="evidence" value="ECO:0007669"/>
    <property type="project" value="UniProtKB-SubCell"/>
</dbReference>
<comment type="caution">
    <text evidence="10">The sequence shown here is derived from an EMBL/GenBank/DDBJ whole genome shotgun (WGS) entry which is preliminary data.</text>
</comment>
<evidence type="ECO:0000256" key="3">
    <source>
        <dbReference type="ARBA" id="ARBA00022490"/>
    </source>
</evidence>
<dbReference type="Gene3D" id="3.40.50.10470">
    <property type="entry name" value="Translation initiation factor eif-2b, domain 2"/>
    <property type="match status" value="1"/>
</dbReference>
<accession>A0A068RM78</accession>
<evidence type="ECO:0000256" key="2">
    <source>
        <dbReference type="ARBA" id="ARBA00007251"/>
    </source>
</evidence>
<dbReference type="InterPro" id="IPR000649">
    <property type="entry name" value="IF-2B-related"/>
</dbReference>
<evidence type="ECO:0000256" key="7">
    <source>
        <dbReference type="ARBA" id="ARBA00044236"/>
    </source>
</evidence>
<dbReference type="SUPFAM" id="SSF100950">
    <property type="entry name" value="NagB/RpiA/CoA transferase-like"/>
    <property type="match status" value="1"/>
</dbReference>
<dbReference type="InterPro" id="IPR037171">
    <property type="entry name" value="NagB/RpiA_transferase-like"/>
</dbReference>
<comment type="subunit">
    <text evidence="8">Component of the translation initiation factor 2B (eIF2B) complex which is a heterodecamer of two sets of five different subunits: alpha, beta, gamma, delta and epsilon. Subunits alpha, beta and delta comprise a regulatory subcomplex and subunits epsilon and gamma comprise a catalytic subcomplex. Within the complex, the hexameric regulatory complex resides at the center, with the two heterodimeric catalytic subcomplexes bound on opposite sides.</text>
</comment>
<evidence type="ECO:0000313" key="10">
    <source>
        <dbReference type="EMBL" id="CDH50026.1"/>
    </source>
</evidence>